<feature type="chain" id="PRO_5022708632" description="Ribonuclease P protein component" evidence="7">
    <location>
        <begin position="48"/>
        <end position="160"/>
    </location>
</feature>
<dbReference type="InterPro" id="IPR020568">
    <property type="entry name" value="Ribosomal_Su5_D2-typ_SF"/>
</dbReference>
<protein>
    <recommendedName>
        <fullName evidence="6">Ribonuclease P protein component</fullName>
        <shortName evidence="6">RNase P protein</shortName>
        <shortName evidence="6">RNaseP protein</shortName>
        <ecNumber evidence="6">3.1.26.5</ecNumber>
    </recommendedName>
    <alternativeName>
        <fullName evidence="6">Protein C5</fullName>
    </alternativeName>
</protein>
<keyword evidence="7" id="KW-0732">Signal</keyword>
<dbReference type="KEGG" id="pacr:FXN63_26650"/>
<proteinExistence type="inferred from homology"/>
<evidence type="ECO:0000256" key="3">
    <source>
        <dbReference type="ARBA" id="ARBA00022759"/>
    </source>
</evidence>
<dbReference type="InterPro" id="IPR000100">
    <property type="entry name" value="RNase_P"/>
</dbReference>
<dbReference type="HAMAP" id="MF_00227">
    <property type="entry name" value="RNase_P"/>
    <property type="match status" value="1"/>
</dbReference>
<evidence type="ECO:0000256" key="5">
    <source>
        <dbReference type="ARBA" id="ARBA00022884"/>
    </source>
</evidence>
<gene>
    <name evidence="6 8" type="primary">rnpA</name>
    <name evidence="8" type="ORF">FXN63_26650</name>
</gene>
<feature type="signal peptide" evidence="7">
    <location>
        <begin position="1"/>
        <end position="47"/>
    </location>
</feature>
<dbReference type="RefSeq" id="WP_148818748.1">
    <property type="nucleotide sequence ID" value="NZ_CP043046.1"/>
</dbReference>
<dbReference type="GO" id="GO:0004526">
    <property type="term" value="F:ribonuclease P activity"/>
    <property type="evidence" value="ECO:0007669"/>
    <property type="project" value="UniProtKB-UniRule"/>
</dbReference>
<dbReference type="InterPro" id="IPR014721">
    <property type="entry name" value="Ribsml_uS5_D2-typ_fold_subgr"/>
</dbReference>
<dbReference type="SUPFAM" id="SSF54211">
    <property type="entry name" value="Ribosomal protein S5 domain 2-like"/>
    <property type="match status" value="1"/>
</dbReference>
<sequence length="160" mass="17197">MLTASFPKTARLRSPAEFAPALKGRRLAKGALFVLSASSLHAPVATAAVTSDAGDNAVNMPADATPAAPIPTGARLGLVIGKRNAPLSVSRNTLRRVLREAFRHVRLQLPPRDYVVRLHSRIAQGSLTSLKQLARAEADAHFARAIRQRDDSARPARPRT</sequence>
<dbReference type="OrthoDB" id="398329at2"/>
<name>A0A5C0B858_9BURK</name>
<dbReference type="GO" id="GO:0030677">
    <property type="term" value="C:ribonuclease P complex"/>
    <property type="evidence" value="ECO:0007669"/>
    <property type="project" value="TreeGrafter"/>
</dbReference>
<evidence type="ECO:0000256" key="1">
    <source>
        <dbReference type="ARBA" id="ARBA00022694"/>
    </source>
</evidence>
<dbReference type="GO" id="GO:0042781">
    <property type="term" value="F:3'-tRNA processing endoribonuclease activity"/>
    <property type="evidence" value="ECO:0007669"/>
    <property type="project" value="TreeGrafter"/>
</dbReference>
<dbReference type="Gene3D" id="3.30.230.10">
    <property type="match status" value="1"/>
</dbReference>
<dbReference type="Proteomes" id="UP000325161">
    <property type="component" value="Chromosome"/>
</dbReference>
<keyword evidence="4 6" id="KW-0378">Hydrolase</keyword>
<dbReference type="Pfam" id="PF00825">
    <property type="entry name" value="Ribonuclease_P"/>
    <property type="match status" value="1"/>
</dbReference>
<evidence type="ECO:0000313" key="8">
    <source>
        <dbReference type="EMBL" id="QEI09027.1"/>
    </source>
</evidence>
<dbReference type="GO" id="GO:0001682">
    <property type="term" value="P:tRNA 5'-leader removal"/>
    <property type="evidence" value="ECO:0007669"/>
    <property type="project" value="UniProtKB-UniRule"/>
</dbReference>
<evidence type="ECO:0000256" key="2">
    <source>
        <dbReference type="ARBA" id="ARBA00022722"/>
    </source>
</evidence>
<dbReference type="AlphaFoldDB" id="A0A5C0B858"/>
<keyword evidence="9" id="KW-1185">Reference proteome</keyword>
<comment type="catalytic activity">
    <reaction evidence="6">
        <text>Endonucleolytic cleavage of RNA, removing 5'-extranucleotides from tRNA precursor.</text>
        <dbReference type="EC" id="3.1.26.5"/>
    </reaction>
</comment>
<organism evidence="8 9">
    <name type="scientific">Pigmentiphaga aceris</name>
    <dbReference type="NCBI Taxonomy" id="1940612"/>
    <lineage>
        <taxon>Bacteria</taxon>
        <taxon>Pseudomonadati</taxon>
        <taxon>Pseudomonadota</taxon>
        <taxon>Betaproteobacteria</taxon>
        <taxon>Burkholderiales</taxon>
        <taxon>Alcaligenaceae</taxon>
        <taxon>Pigmentiphaga</taxon>
    </lineage>
</organism>
<evidence type="ECO:0000256" key="4">
    <source>
        <dbReference type="ARBA" id="ARBA00022801"/>
    </source>
</evidence>
<reference evidence="8 9" key="1">
    <citation type="submission" date="2019-08" db="EMBL/GenBank/DDBJ databases">
        <title>Amphibian skin-associated Pigmentiphaga: genome sequence and occurrence across geography and hosts.</title>
        <authorList>
            <person name="Bletz M.C."/>
            <person name="Bunk B."/>
            <person name="Sproeer C."/>
            <person name="Biwer P."/>
            <person name="Reiter S."/>
            <person name="Rabemananjara F.C.E."/>
            <person name="Schulz S."/>
            <person name="Overmann J."/>
            <person name="Vences M."/>
        </authorList>
    </citation>
    <scope>NUCLEOTIDE SEQUENCE [LARGE SCALE GENOMIC DNA]</scope>
    <source>
        <strain evidence="8 9">Mada1488</strain>
    </source>
</reference>
<dbReference type="PANTHER" id="PTHR33992">
    <property type="entry name" value="RIBONUCLEASE P PROTEIN COMPONENT"/>
    <property type="match status" value="1"/>
</dbReference>
<comment type="similarity">
    <text evidence="6">Belongs to the RnpA family.</text>
</comment>
<comment type="subunit">
    <text evidence="6">Consists of a catalytic RNA component (M1 or rnpB) and a protein subunit.</text>
</comment>
<dbReference type="GO" id="GO:0000049">
    <property type="term" value="F:tRNA binding"/>
    <property type="evidence" value="ECO:0007669"/>
    <property type="project" value="UniProtKB-UniRule"/>
</dbReference>
<keyword evidence="3 6" id="KW-0255">Endonuclease</keyword>
<accession>A0A5C0B858</accession>
<keyword evidence="2 6" id="KW-0540">Nuclease</keyword>
<dbReference type="EC" id="3.1.26.5" evidence="6"/>
<evidence type="ECO:0000256" key="7">
    <source>
        <dbReference type="SAM" id="SignalP"/>
    </source>
</evidence>
<dbReference type="EMBL" id="CP043046">
    <property type="protein sequence ID" value="QEI09027.1"/>
    <property type="molecule type" value="Genomic_DNA"/>
</dbReference>
<keyword evidence="1 6" id="KW-0819">tRNA processing</keyword>
<keyword evidence="5 6" id="KW-0694">RNA-binding</keyword>
<evidence type="ECO:0000256" key="6">
    <source>
        <dbReference type="HAMAP-Rule" id="MF_00227"/>
    </source>
</evidence>
<dbReference type="PANTHER" id="PTHR33992:SF1">
    <property type="entry name" value="RIBONUCLEASE P PROTEIN COMPONENT"/>
    <property type="match status" value="1"/>
</dbReference>
<comment type="function">
    <text evidence="6">RNaseP catalyzes the removal of the 5'-leader sequence from pre-tRNA to produce the mature 5'-terminus. It can also cleave other RNA substrates such as 4.5S RNA. The protein component plays an auxiliary but essential role in vivo by binding to the 5'-leader sequence and broadening the substrate specificity of the ribozyme.</text>
</comment>
<evidence type="ECO:0000313" key="9">
    <source>
        <dbReference type="Proteomes" id="UP000325161"/>
    </source>
</evidence>